<evidence type="ECO:0000259" key="1">
    <source>
        <dbReference type="PROSITE" id="PS51819"/>
    </source>
</evidence>
<proteinExistence type="predicted"/>
<reference evidence="2" key="1">
    <citation type="journal article" date="2014" name="Int. J. Syst. Evol. Microbiol.">
        <title>Complete genome sequence of Corynebacterium casei LMG S-19264T (=DSM 44701T), isolated from a smear-ripened cheese.</title>
        <authorList>
            <consortium name="US DOE Joint Genome Institute (JGI-PGF)"/>
            <person name="Walter F."/>
            <person name="Albersmeier A."/>
            <person name="Kalinowski J."/>
            <person name="Ruckert C."/>
        </authorList>
    </citation>
    <scope>NUCLEOTIDE SEQUENCE</scope>
    <source>
        <strain evidence="2">JCM 3090</strain>
    </source>
</reference>
<name>A0A8J3B4K3_9ACTN</name>
<sequence>MSSVNGTPIWADLGTSDPAASREFYTNLFGWTAEADPDPQFGGYTTLLKDGKRVAALGPLNSPEQPVVWSTYFGSDDLDGTGKAVEAAGGSVVVPPMAIRDLGRMAFFADPSGAVFGAWEPGTHTGFELTEADGSYCWTELSTTDPAGARAFYPAVFGWATHDNPMAGGGTYTEFKAGGKSLAGLMDGPDGPPAPPHWLVHFAVVDVDGATGRAQGLGAATIVPPTDFPGGRFSILADPQGAAFALVWMDEAPSAHA</sequence>
<dbReference type="Pfam" id="PF00903">
    <property type="entry name" value="Glyoxalase"/>
    <property type="match status" value="2"/>
</dbReference>
<feature type="domain" description="VOC" evidence="1">
    <location>
        <begin position="7"/>
        <end position="121"/>
    </location>
</feature>
<reference evidence="2" key="2">
    <citation type="submission" date="2020-09" db="EMBL/GenBank/DDBJ databases">
        <authorList>
            <person name="Sun Q."/>
            <person name="Ohkuma M."/>
        </authorList>
    </citation>
    <scope>NUCLEOTIDE SEQUENCE</scope>
    <source>
        <strain evidence="2">JCM 3090</strain>
    </source>
</reference>
<keyword evidence="3" id="KW-1185">Reference proteome</keyword>
<evidence type="ECO:0000313" key="2">
    <source>
        <dbReference type="EMBL" id="GGJ95208.1"/>
    </source>
</evidence>
<dbReference type="CDD" id="cd07247">
    <property type="entry name" value="SgaA_N_like"/>
    <property type="match status" value="2"/>
</dbReference>
<dbReference type="EMBL" id="BMQB01000005">
    <property type="protein sequence ID" value="GGJ95208.1"/>
    <property type="molecule type" value="Genomic_DNA"/>
</dbReference>
<dbReference type="Proteomes" id="UP000649739">
    <property type="component" value="Unassembled WGS sequence"/>
</dbReference>
<dbReference type="AlphaFoldDB" id="A0A8J3B4K3"/>
<dbReference type="SUPFAM" id="SSF54593">
    <property type="entry name" value="Glyoxalase/Bleomycin resistance protein/Dihydroxybiphenyl dioxygenase"/>
    <property type="match status" value="2"/>
</dbReference>
<dbReference type="RefSeq" id="WP_189170406.1">
    <property type="nucleotide sequence ID" value="NZ_BMQB01000005.1"/>
</dbReference>
<accession>A0A8J3B4K3</accession>
<evidence type="ECO:0000313" key="3">
    <source>
        <dbReference type="Proteomes" id="UP000649739"/>
    </source>
</evidence>
<protein>
    <submittedName>
        <fullName evidence="2">Putative glyoxylase CFP32</fullName>
    </submittedName>
</protein>
<gene>
    <name evidence="2" type="primary">cfp32</name>
    <name evidence="2" type="ORF">GCM10010123_26260</name>
</gene>
<dbReference type="PANTHER" id="PTHR33993">
    <property type="entry name" value="GLYOXALASE-RELATED"/>
    <property type="match status" value="1"/>
</dbReference>
<dbReference type="InterPro" id="IPR052164">
    <property type="entry name" value="Anthracycline_SecMetBiosynth"/>
</dbReference>
<dbReference type="InterPro" id="IPR004360">
    <property type="entry name" value="Glyas_Fos-R_dOase_dom"/>
</dbReference>
<organism evidence="2 3">
    <name type="scientific">Pilimelia anulata</name>
    <dbReference type="NCBI Taxonomy" id="53371"/>
    <lineage>
        <taxon>Bacteria</taxon>
        <taxon>Bacillati</taxon>
        <taxon>Actinomycetota</taxon>
        <taxon>Actinomycetes</taxon>
        <taxon>Micromonosporales</taxon>
        <taxon>Micromonosporaceae</taxon>
        <taxon>Pilimelia</taxon>
    </lineage>
</organism>
<dbReference type="InterPro" id="IPR029068">
    <property type="entry name" value="Glyas_Bleomycin-R_OHBP_Dase"/>
</dbReference>
<dbReference type="PROSITE" id="PS51819">
    <property type="entry name" value="VOC"/>
    <property type="match status" value="2"/>
</dbReference>
<comment type="caution">
    <text evidence="2">The sequence shown here is derived from an EMBL/GenBank/DDBJ whole genome shotgun (WGS) entry which is preliminary data.</text>
</comment>
<dbReference type="PANTHER" id="PTHR33993:SF14">
    <property type="entry name" value="GB|AAF24581.1"/>
    <property type="match status" value="1"/>
</dbReference>
<dbReference type="InterPro" id="IPR037523">
    <property type="entry name" value="VOC_core"/>
</dbReference>
<dbReference type="Gene3D" id="3.10.180.10">
    <property type="entry name" value="2,3-Dihydroxybiphenyl 1,2-Dioxygenase, domain 1"/>
    <property type="match status" value="2"/>
</dbReference>
<feature type="domain" description="VOC" evidence="1">
    <location>
        <begin position="135"/>
        <end position="249"/>
    </location>
</feature>